<keyword evidence="2 5" id="KW-0812">Transmembrane</keyword>
<dbReference type="InterPro" id="IPR017452">
    <property type="entry name" value="GPCR_Rhodpsn_7TM"/>
</dbReference>
<evidence type="ECO:0000256" key="2">
    <source>
        <dbReference type="ARBA" id="ARBA00022692"/>
    </source>
</evidence>
<dbReference type="InterPro" id="IPR019427">
    <property type="entry name" value="7TM_GPCR_serpentine_rcpt_Srw"/>
</dbReference>
<dbReference type="GO" id="GO:0016020">
    <property type="term" value="C:membrane"/>
    <property type="evidence" value="ECO:0007669"/>
    <property type="project" value="UniProtKB-SubCell"/>
</dbReference>
<feature type="transmembrane region" description="Helical" evidence="5">
    <location>
        <begin position="84"/>
        <end position="104"/>
    </location>
</feature>
<dbReference type="EMBL" id="GL380000">
    <property type="protein sequence ID" value="EGT41736.1"/>
    <property type="molecule type" value="Genomic_DNA"/>
</dbReference>
<keyword evidence="3 5" id="KW-1133">Transmembrane helix</keyword>
<dbReference type="SUPFAM" id="SSF81321">
    <property type="entry name" value="Family A G protein-coupled receptor-like"/>
    <property type="match status" value="1"/>
</dbReference>
<dbReference type="Proteomes" id="UP000008068">
    <property type="component" value="Unassembled WGS sequence"/>
</dbReference>
<keyword evidence="4 5" id="KW-0472">Membrane</keyword>
<dbReference type="HOGENOM" id="CLU_1846887_0_0_1"/>
<evidence type="ECO:0000313" key="7">
    <source>
        <dbReference type="EMBL" id="EGT41736.1"/>
    </source>
</evidence>
<proteinExistence type="predicted"/>
<gene>
    <name evidence="7" type="ORF">CAEBREN_28869</name>
</gene>
<evidence type="ECO:0000256" key="3">
    <source>
        <dbReference type="ARBA" id="ARBA00022989"/>
    </source>
</evidence>
<dbReference type="PROSITE" id="PS50262">
    <property type="entry name" value="G_PROTEIN_RECEP_F1_2"/>
    <property type="match status" value="1"/>
</dbReference>
<dbReference type="Gene3D" id="1.20.1070.10">
    <property type="entry name" value="Rhodopsin 7-helix transmembrane proteins"/>
    <property type="match status" value="1"/>
</dbReference>
<reference evidence="8" key="1">
    <citation type="submission" date="2011-07" db="EMBL/GenBank/DDBJ databases">
        <authorList>
            <consortium name="Caenorhabditis brenneri Sequencing and Analysis Consortium"/>
            <person name="Wilson R.K."/>
        </authorList>
    </citation>
    <scope>NUCLEOTIDE SEQUENCE [LARGE SCALE GENOMIC DNA]</scope>
    <source>
        <strain evidence="8">PB2801</strain>
    </source>
</reference>
<dbReference type="OrthoDB" id="5834725at2759"/>
<dbReference type="InParanoid" id="G0P0G6"/>
<dbReference type="AlphaFoldDB" id="G0P0G6"/>
<comment type="subcellular location">
    <subcellularLocation>
        <location evidence="1">Membrane</location>
    </subcellularLocation>
</comment>
<dbReference type="GO" id="GO:0008528">
    <property type="term" value="F:G protein-coupled peptide receptor activity"/>
    <property type="evidence" value="ECO:0007669"/>
    <property type="project" value="InterPro"/>
</dbReference>
<feature type="domain" description="G-protein coupled receptors family 1 profile" evidence="6">
    <location>
        <begin position="1"/>
        <end position="101"/>
    </location>
</feature>
<evidence type="ECO:0000313" key="8">
    <source>
        <dbReference type="Proteomes" id="UP000008068"/>
    </source>
</evidence>
<evidence type="ECO:0000256" key="4">
    <source>
        <dbReference type="ARBA" id="ARBA00023136"/>
    </source>
</evidence>
<accession>G0P0G6</accession>
<evidence type="ECO:0000256" key="5">
    <source>
        <dbReference type="SAM" id="Phobius"/>
    </source>
</evidence>
<sequence>MIPCVLFPVSTFILIREIRNTNHRRQKMASNSAAKNNANTSYLVLAQTLTFFIAELPLGVIFMMESFYDSNHYGRYLLLGYFERLFSFLLAGTTATHMIICVLMSTQYRSSASMVLRFGYPDKPKKKVVAISWTGRNQS</sequence>
<keyword evidence="8" id="KW-1185">Reference proteome</keyword>
<feature type="transmembrane region" description="Helical" evidence="5">
    <location>
        <begin position="42"/>
        <end position="64"/>
    </location>
</feature>
<dbReference type="PANTHER" id="PTHR22751">
    <property type="entry name" value="G-PROTEIN COUPLED RECEPTOR-RELATED"/>
    <property type="match status" value="1"/>
</dbReference>
<organism evidence="8">
    <name type="scientific">Caenorhabditis brenneri</name>
    <name type="common">Nematode worm</name>
    <dbReference type="NCBI Taxonomy" id="135651"/>
    <lineage>
        <taxon>Eukaryota</taxon>
        <taxon>Metazoa</taxon>
        <taxon>Ecdysozoa</taxon>
        <taxon>Nematoda</taxon>
        <taxon>Chromadorea</taxon>
        <taxon>Rhabditida</taxon>
        <taxon>Rhabditina</taxon>
        <taxon>Rhabditomorpha</taxon>
        <taxon>Rhabditoidea</taxon>
        <taxon>Rhabditidae</taxon>
        <taxon>Peloderinae</taxon>
        <taxon>Caenorhabditis</taxon>
    </lineage>
</organism>
<dbReference type="Pfam" id="PF10324">
    <property type="entry name" value="7TM_GPCR_Srw"/>
    <property type="match status" value="1"/>
</dbReference>
<evidence type="ECO:0000259" key="6">
    <source>
        <dbReference type="PROSITE" id="PS50262"/>
    </source>
</evidence>
<protein>
    <recommendedName>
        <fullName evidence="6">G-protein coupled receptors family 1 profile domain-containing protein</fullName>
    </recommendedName>
</protein>
<name>G0P0G6_CAEBE</name>
<evidence type="ECO:0000256" key="1">
    <source>
        <dbReference type="ARBA" id="ARBA00004370"/>
    </source>
</evidence>
<dbReference type="PANTHER" id="PTHR22751:SF288">
    <property type="entry name" value="G-PROTEIN COUPLED RECEPTORS FAMILY 1 PROFILE DOMAIN-CONTAINING PROTEIN"/>
    <property type="match status" value="1"/>
</dbReference>